<organism evidence="1 2">
    <name type="scientific">Microvirga aerophila</name>
    <dbReference type="NCBI Taxonomy" id="670291"/>
    <lineage>
        <taxon>Bacteria</taxon>
        <taxon>Pseudomonadati</taxon>
        <taxon>Pseudomonadota</taxon>
        <taxon>Alphaproteobacteria</taxon>
        <taxon>Hyphomicrobiales</taxon>
        <taxon>Methylobacteriaceae</taxon>
        <taxon>Microvirga</taxon>
    </lineage>
</organism>
<dbReference type="Proteomes" id="UP000321085">
    <property type="component" value="Unassembled WGS sequence"/>
</dbReference>
<evidence type="ECO:0000313" key="2">
    <source>
        <dbReference type="Proteomes" id="UP000321085"/>
    </source>
</evidence>
<gene>
    <name evidence="1" type="ORF">MAE02_13700</name>
</gene>
<sequence>MCHYNLFRHADRTELICAVPEVRPVPAFITGPPWSFVGRVGDHADVSSGFDHQSAEVSVNYNGFYLFQLINASDLKAWVDRNHKERPREIQPLRMVAG</sequence>
<keyword evidence="2" id="KW-1185">Reference proteome</keyword>
<evidence type="ECO:0000313" key="1">
    <source>
        <dbReference type="EMBL" id="GEO13674.1"/>
    </source>
</evidence>
<protein>
    <submittedName>
        <fullName evidence="1">Uncharacterized protein</fullName>
    </submittedName>
</protein>
<comment type="caution">
    <text evidence="1">The sequence shown here is derived from an EMBL/GenBank/DDBJ whole genome shotgun (WGS) entry which is preliminary data.</text>
</comment>
<dbReference type="RefSeq" id="WP_174799931.1">
    <property type="nucleotide sequence ID" value="NZ_BJYU01000015.1"/>
</dbReference>
<dbReference type="EMBL" id="BJYU01000015">
    <property type="protein sequence ID" value="GEO13674.1"/>
    <property type="molecule type" value="Genomic_DNA"/>
</dbReference>
<dbReference type="AlphaFoldDB" id="A0A512BP15"/>
<proteinExistence type="predicted"/>
<name>A0A512BP15_9HYPH</name>
<accession>A0A512BP15</accession>
<reference evidence="1 2" key="1">
    <citation type="submission" date="2019-07" db="EMBL/GenBank/DDBJ databases">
        <title>Whole genome shotgun sequence of Microvirga aerophila NBRC 106136.</title>
        <authorList>
            <person name="Hosoyama A."/>
            <person name="Uohara A."/>
            <person name="Ohji S."/>
            <person name="Ichikawa N."/>
        </authorList>
    </citation>
    <scope>NUCLEOTIDE SEQUENCE [LARGE SCALE GENOMIC DNA]</scope>
    <source>
        <strain evidence="1 2">NBRC 106136</strain>
    </source>
</reference>